<dbReference type="InterPro" id="IPR013785">
    <property type="entry name" value="Aldolase_TIM"/>
</dbReference>
<evidence type="ECO:0000256" key="2">
    <source>
        <dbReference type="ARBA" id="ARBA00001970"/>
    </source>
</evidence>
<keyword evidence="6" id="KW-0349">Heme</keyword>
<dbReference type="Pfam" id="PF01070">
    <property type="entry name" value="FMN_dh"/>
    <property type="match status" value="1"/>
</dbReference>
<keyword evidence="5" id="KW-0813">Transport</keyword>
<evidence type="ECO:0000256" key="10">
    <source>
        <dbReference type="ARBA" id="ARBA00022946"/>
    </source>
</evidence>
<dbReference type="GO" id="GO:0004460">
    <property type="term" value="F:L-lactate dehydrogenase (cytochrome) activity"/>
    <property type="evidence" value="ECO:0007669"/>
    <property type="project" value="UniProtKB-EC"/>
</dbReference>
<keyword evidence="24" id="KW-1185">Reference proteome</keyword>
<dbReference type="InterPro" id="IPR008259">
    <property type="entry name" value="FMN_hydac_DH_AS"/>
</dbReference>
<comment type="cofactor">
    <cofactor evidence="1">
        <name>FMN</name>
        <dbReference type="ChEBI" id="CHEBI:58210"/>
    </cofactor>
</comment>
<evidence type="ECO:0000256" key="19">
    <source>
        <dbReference type="ARBA" id="ARBA00075949"/>
    </source>
</evidence>
<comment type="similarity">
    <text evidence="15">In the C-terminal section; belongs to the FMN-dependent alpha-hydroxy acid dehydrogenase family.</text>
</comment>
<dbReference type="FunFam" id="3.20.20.70:FF:000062">
    <property type="entry name" value="Cytochrome b2, mitochondrial, putative"/>
    <property type="match status" value="1"/>
</dbReference>
<dbReference type="InterPro" id="IPR018506">
    <property type="entry name" value="Cyt_B5_heme-BS"/>
</dbReference>
<dbReference type="InterPro" id="IPR000262">
    <property type="entry name" value="FMN-dep_DH"/>
</dbReference>
<dbReference type="SMART" id="SM01117">
    <property type="entry name" value="Cyt-b5"/>
    <property type="match status" value="1"/>
</dbReference>
<dbReference type="PANTHER" id="PTHR10578:SF148">
    <property type="entry name" value="L-LACTATE DEHYDROGENASE (CYTOCHROME)"/>
    <property type="match status" value="1"/>
</dbReference>
<dbReference type="PANTHER" id="PTHR10578">
    <property type="entry name" value="S -2-HYDROXY-ACID OXIDASE-RELATED"/>
    <property type="match status" value="1"/>
</dbReference>
<evidence type="ECO:0000256" key="8">
    <source>
        <dbReference type="ARBA" id="ARBA00022643"/>
    </source>
</evidence>
<evidence type="ECO:0000256" key="1">
    <source>
        <dbReference type="ARBA" id="ARBA00001917"/>
    </source>
</evidence>
<evidence type="ECO:0000256" key="11">
    <source>
        <dbReference type="ARBA" id="ARBA00023002"/>
    </source>
</evidence>
<dbReference type="Pfam" id="PF00173">
    <property type="entry name" value="Cyt-b5"/>
    <property type="match status" value="1"/>
</dbReference>
<dbReference type="PROSITE" id="PS00557">
    <property type="entry name" value="FMN_HYDROXY_ACID_DH_1"/>
    <property type="match status" value="1"/>
</dbReference>
<dbReference type="CDD" id="cd02922">
    <property type="entry name" value="FCB2_FMN"/>
    <property type="match status" value="1"/>
</dbReference>
<dbReference type="EC" id="1.1.2.3" evidence="17"/>
<dbReference type="InterPro" id="IPR037458">
    <property type="entry name" value="L-MDH/L-LDH_FMN-bd"/>
</dbReference>
<evidence type="ECO:0000256" key="13">
    <source>
        <dbReference type="ARBA" id="ARBA00023128"/>
    </source>
</evidence>
<dbReference type="GO" id="GO:0046872">
    <property type="term" value="F:metal ion binding"/>
    <property type="evidence" value="ECO:0007669"/>
    <property type="project" value="UniProtKB-KW"/>
</dbReference>
<comment type="catalytic activity">
    <reaction evidence="14">
        <text>(S)-lactate + 2 Fe(III)-[cytochrome c] = 2 Fe(II)-[cytochrome c] + pyruvate + 2 H(+)</text>
        <dbReference type="Rhea" id="RHEA:19909"/>
        <dbReference type="Rhea" id="RHEA-COMP:10350"/>
        <dbReference type="Rhea" id="RHEA-COMP:14399"/>
        <dbReference type="ChEBI" id="CHEBI:15361"/>
        <dbReference type="ChEBI" id="CHEBI:15378"/>
        <dbReference type="ChEBI" id="CHEBI:16651"/>
        <dbReference type="ChEBI" id="CHEBI:29033"/>
        <dbReference type="ChEBI" id="CHEBI:29034"/>
        <dbReference type="EC" id="1.1.2.3"/>
    </reaction>
    <physiologicalReaction direction="left-to-right" evidence="14">
        <dbReference type="Rhea" id="RHEA:19910"/>
    </physiologicalReaction>
</comment>
<keyword evidence="12" id="KW-0408">Iron</keyword>
<keyword evidence="7" id="KW-0285">Flavoprotein</keyword>
<dbReference type="EMBL" id="CP119939">
    <property type="protein sequence ID" value="WFD03931.1"/>
    <property type="molecule type" value="Genomic_DNA"/>
</dbReference>
<sequence>MKVWRYEEVAQHASRDDCYVVLYNKVYDLTDFIPHHPGGPQIIIKYAGKDATTIFDPVHPQGTIEKFLPADKCLGEVDTDTVPDEVRQEREALERQEVERRKNLPPLQQCLNLRDFELLAREILSPMAWAYYCSAADDQETLHENLAVFRRIWFRPRVLRNVKHVDPSTSILGHRSTLPIYITATALGRLGHPDGEKNLTRAAARTGLIQMIPTLSSCSFDEIVDARTPDGAPTQFFQLYVNSDRKIVLEMLRKAERANVQAIFVTVDAPQLGRREKDMRMHFDDAGSNVQSTSGDEVTRDEGAARAISSFIDPGLDWDDVLWIKNQTRIPILLKGVQCWEDAVQAAEMGFAGCVLSNHGGRQLDFARSGIEVLEEVVQALRARGRFPSPSFQLFVDGGIRRGTDVLKAIALGATAVGIGRPFIYAFSTYGVDGVVRAVQILRDEIEMNMRLIGAPTVRDLVPEMVDLRALHSRATTVGDRPDTNVLDPTGTTKSRL</sequence>
<evidence type="ECO:0000256" key="17">
    <source>
        <dbReference type="ARBA" id="ARBA00066458"/>
    </source>
</evidence>
<evidence type="ECO:0000256" key="20">
    <source>
        <dbReference type="ARBA" id="ARBA00078774"/>
    </source>
</evidence>
<dbReference type="SUPFAM" id="SSF51395">
    <property type="entry name" value="FMN-linked oxidoreductases"/>
    <property type="match status" value="1"/>
</dbReference>
<evidence type="ECO:0000256" key="4">
    <source>
        <dbReference type="ARBA" id="ARBA00011881"/>
    </source>
</evidence>
<comment type="cofactor">
    <cofactor evidence="2">
        <name>heme b</name>
        <dbReference type="ChEBI" id="CHEBI:60344"/>
    </cofactor>
</comment>
<comment type="subunit">
    <text evidence="4">Homotetramer.</text>
</comment>
<evidence type="ECO:0000313" key="24">
    <source>
        <dbReference type="Proteomes" id="UP001214603"/>
    </source>
</evidence>
<dbReference type="Gene3D" id="3.20.20.70">
    <property type="entry name" value="Aldolase class I"/>
    <property type="match status" value="1"/>
</dbReference>
<dbReference type="GO" id="GO:0006089">
    <property type="term" value="P:lactate metabolic process"/>
    <property type="evidence" value="ECO:0007669"/>
    <property type="project" value="TreeGrafter"/>
</dbReference>
<evidence type="ECO:0000256" key="3">
    <source>
        <dbReference type="ARBA" id="ARBA00004569"/>
    </source>
</evidence>
<dbReference type="Proteomes" id="UP001214603">
    <property type="component" value="Chromosome 6"/>
</dbReference>
<evidence type="ECO:0000256" key="16">
    <source>
        <dbReference type="ARBA" id="ARBA00061589"/>
    </source>
</evidence>
<evidence type="ECO:0000256" key="5">
    <source>
        <dbReference type="ARBA" id="ARBA00022448"/>
    </source>
</evidence>
<comment type="similarity">
    <text evidence="16">In the N-terminal section; belongs to the cytochrome b5 family.</text>
</comment>
<evidence type="ECO:0000256" key="6">
    <source>
        <dbReference type="ARBA" id="ARBA00022617"/>
    </source>
</evidence>
<evidence type="ECO:0000256" key="7">
    <source>
        <dbReference type="ARBA" id="ARBA00022630"/>
    </source>
</evidence>
<evidence type="ECO:0000256" key="21">
    <source>
        <dbReference type="ARBA" id="ARBA00078938"/>
    </source>
</evidence>
<feature type="domain" description="Cytochrome b5 heme-binding" evidence="22">
    <location>
        <begin position="4"/>
        <end position="78"/>
    </location>
</feature>
<dbReference type="Gene3D" id="3.10.120.10">
    <property type="entry name" value="Cytochrome b5-like heme/steroid binding domain"/>
    <property type="match status" value="1"/>
</dbReference>
<accession>A0AAF0E189</accession>
<proteinExistence type="inferred from homology"/>
<evidence type="ECO:0000313" key="23">
    <source>
        <dbReference type="EMBL" id="WFD03931.1"/>
    </source>
</evidence>
<keyword evidence="13" id="KW-0496">Mitochondrion</keyword>
<evidence type="ECO:0000256" key="15">
    <source>
        <dbReference type="ARBA" id="ARBA00061137"/>
    </source>
</evidence>
<dbReference type="InterPro" id="IPR001199">
    <property type="entry name" value="Cyt_B5-like_heme/steroid-bd"/>
</dbReference>
<dbReference type="GO" id="GO:0020037">
    <property type="term" value="F:heme binding"/>
    <property type="evidence" value="ECO:0007669"/>
    <property type="project" value="InterPro"/>
</dbReference>
<comment type="subcellular location">
    <subcellularLocation>
        <location evidence="3">Mitochondrion intermembrane space</location>
    </subcellularLocation>
</comment>
<keyword evidence="9" id="KW-0479">Metal-binding</keyword>
<name>A0AAF0E189_9BASI</name>
<gene>
    <name evidence="23" type="ORF">MOBT1_002628</name>
</gene>
<keyword evidence="8" id="KW-0288">FMN</keyword>
<evidence type="ECO:0000256" key="9">
    <source>
        <dbReference type="ARBA" id="ARBA00022723"/>
    </source>
</evidence>
<dbReference type="GO" id="GO:0005758">
    <property type="term" value="C:mitochondrial intermembrane space"/>
    <property type="evidence" value="ECO:0007669"/>
    <property type="project" value="UniProtKB-SubCell"/>
</dbReference>
<evidence type="ECO:0000256" key="18">
    <source>
        <dbReference type="ARBA" id="ARBA00068515"/>
    </source>
</evidence>
<keyword evidence="11 23" id="KW-0560">Oxidoreductase</keyword>
<evidence type="ECO:0000259" key="22">
    <source>
        <dbReference type="SMART" id="SM01117"/>
    </source>
</evidence>
<organism evidence="23 24">
    <name type="scientific">Malassezia obtusa</name>
    <dbReference type="NCBI Taxonomy" id="76774"/>
    <lineage>
        <taxon>Eukaryota</taxon>
        <taxon>Fungi</taxon>
        <taxon>Dikarya</taxon>
        <taxon>Basidiomycota</taxon>
        <taxon>Ustilaginomycotina</taxon>
        <taxon>Malasseziomycetes</taxon>
        <taxon>Malasseziales</taxon>
        <taxon>Malasseziaceae</taxon>
        <taxon>Malassezia</taxon>
    </lineage>
</organism>
<protein>
    <recommendedName>
        <fullName evidence="18">L-lactate dehydrogenase (cytochrome)</fullName>
        <ecNumber evidence="17">1.1.2.3</ecNumber>
    </recommendedName>
    <alternativeName>
        <fullName evidence="20">Cytochrome b2</fullName>
    </alternativeName>
    <alternativeName>
        <fullName evidence="19">Flavocytochrome b2</fullName>
    </alternativeName>
    <alternativeName>
        <fullName evidence="21">L-lactate ferricytochrome c oxidoreductase</fullName>
    </alternativeName>
</protein>
<reference evidence="23" key="1">
    <citation type="submission" date="2023-03" db="EMBL/GenBank/DDBJ databases">
        <title>Mating type loci evolution in Malassezia.</title>
        <authorList>
            <person name="Coelho M.A."/>
        </authorList>
    </citation>
    <scope>NUCLEOTIDE SEQUENCE</scope>
    <source>
        <strain evidence="23">CBS 7876</strain>
    </source>
</reference>
<evidence type="ECO:0000256" key="14">
    <source>
        <dbReference type="ARBA" id="ARBA00052399"/>
    </source>
</evidence>
<dbReference type="PROSITE" id="PS00191">
    <property type="entry name" value="CYTOCHROME_B5_1"/>
    <property type="match status" value="1"/>
</dbReference>
<dbReference type="SUPFAM" id="SSF55856">
    <property type="entry name" value="Cytochrome b5-like heme/steroid binding domain"/>
    <property type="match status" value="1"/>
</dbReference>
<keyword evidence="10" id="KW-0809">Transit peptide</keyword>
<dbReference type="AlphaFoldDB" id="A0AAF0E189"/>
<evidence type="ECO:0000256" key="12">
    <source>
        <dbReference type="ARBA" id="ARBA00023004"/>
    </source>
</evidence>
<dbReference type="FunFam" id="3.10.120.10:FF:000009">
    <property type="entry name" value="Cytochrome b2, mitochondrial, putative"/>
    <property type="match status" value="1"/>
</dbReference>
<dbReference type="InterPro" id="IPR036400">
    <property type="entry name" value="Cyt_B5-like_heme/steroid_sf"/>
</dbReference>